<keyword evidence="1" id="KW-0812">Transmembrane</keyword>
<dbReference type="RefSeq" id="WP_077564543.1">
    <property type="nucleotide sequence ID" value="NZ_CP016378.1"/>
</dbReference>
<evidence type="ECO:0000313" key="3">
    <source>
        <dbReference type="Proteomes" id="UP000188947"/>
    </source>
</evidence>
<evidence type="ECO:0000313" key="2">
    <source>
        <dbReference type="EMBL" id="OOH96366.1"/>
    </source>
</evidence>
<evidence type="ECO:0000256" key="1">
    <source>
        <dbReference type="SAM" id="Phobius"/>
    </source>
</evidence>
<dbReference type="EMBL" id="MPOG01000008">
    <property type="protein sequence ID" value="OOH96366.1"/>
    <property type="molecule type" value="Genomic_DNA"/>
</dbReference>
<dbReference type="AlphaFoldDB" id="A0A1T3FLG6"/>
<reference evidence="2 3" key="1">
    <citation type="submission" date="2016-11" db="EMBL/GenBank/DDBJ databases">
        <title>Genome sequence and comparative genomic analysis of clinical strain Elizabethkingia meningoseptica 61421 PRCM.</title>
        <authorList>
            <person name="Wang M."/>
            <person name="Hu S."/>
            <person name="Cao L."/>
            <person name="Jiang T."/>
            <person name="Zhou Y."/>
            <person name="Ming D."/>
        </authorList>
    </citation>
    <scope>NUCLEOTIDE SEQUENCE [LARGE SCALE GENOMIC DNA]</scope>
    <source>
        <strain evidence="2 3">61421 PRCM</strain>
    </source>
</reference>
<accession>A0A1T3FLG6</accession>
<sequence>MIKKKRNTGKVALWMLGATVLLWLIFLVFYFISFPNKMIILSMVAVISKILLLIAFFILAQGYWRKLKMQSFTSLV</sequence>
<dbReference type="Proteomes" id="UP000188947">
    <property type="component" value="Unassembled WGS sequence"/>
</dbReference>
<protein>
    <submittedName>
        <fullName evidence="2">Uncharacterized protein</fullName>
    </submittedName>
</protein>
<name>A0A1T3FLG6_ELIME</name>
<comment type="caution">
    <text evidence="2">The sequence shown here is derived from an EMBL/GenBank/DDBJ whole genome shotgun (WGS) entry which is preliminary data.</text>
</comment>
<keyword evidence="3" id="KW-1185">Reference proteome</keyword>
<feature type="transmembrane region" description="Helical" evidence="1">
    <location>
        <begin position="12"/>
        <end position="32"/>
    </location>
</feature>
<feature type="transmembrane region" description="Helical" evidence="1">
    <location>
        <begin position="38"/>
        <end position="60"/>
    </location>
</feature>
<proteinExistence type="predicted"/>
<keyword evidence="1" id="KW-0472">Membrane</keyword>
<gene>
    <name evidence="2" type="ORF">BMF97_08450</name>
</gene>
<organism evidence="2 3">
    <name type="scientific">Elizabethkingia meningoseptica</name>
    <name type="common">Chryseobacterium meningosepticum</name>
    <dbReference type="NCBI Taxonomy" id="238"/>
    <lineage>
        <taxon>Bacteria</taxon>
        <taxon>Pseudomonadati</taxon>
        <taxon>Bacteroidota</taxon>
        <taxon>Flavobacteriia</taxon>
        <taxon>Flavobacteriales</taxon>
        <taxon>Weeksellaceae</taxon>
        <taxon>Elizabethkingia</taxon>
    </lineage>
</organism>
<keyword evidence="1" id="KW-1133">Transmembrane helix</keyword>